<keyword evidence="8" id="KW-0472">Membrane</keyword>
<name>A0A5E6PYK9_PSEFL</name>
<accession>A0A5E6PYK9</accession>
<dbReference type="GO" id="GO:0005509">
    <property type="term" value="F:calcium ion binding"/>
    <property type="evidence" value="ECO:0007669"/>
    <property type="project" value="InterPro"/>
</dbReference>
<keyword evidence="6" id="KW-0106">Calcium</keyword>
<dbReference type="PANTHER" id="PTHR38340">
    <property type="entry name" value="S-LAYER PROTEIN"/>
    <property type="match status" value="1"/>
</dbReference>
<feature type="region of interest" description="Disordered" evidence="9">
    <location>
        <begin position="1878"/>
        <end position="1908"/>
    </location>
</feature>
<organism evidence="11 12">
    <name type="scientific">Pseudomonas fluorescens</name>
    <dbReference type="NCBI Taxonomy" id="294"/>
    <lineage>
        <taxon>Bacteria</taxon>
        <taxon>Pseudomonadati</taxon>
        <taxon>Pseudomonadota</taxon>
        <taxon>Gammaproteobacteria</taxon>
        <taxon>Pseudomonadales</taxon>
        <taxon>Pseudomonadaceae</taxon>
        <taxon>Pseudomonas</taxon>
    </lineage>
</organism>
<dbReference type="InterPro" id="IPR001343">
    <property type="entry name" value="Hemolysn_Ca-bd"/>
</dbReference>
<keyword evidence="4" id="KW-0800">Toxin</keyword>
<dbReference type="GO" id="GO:0005576">
    <property type="term" value="C:extracellular region"/>
    <property type="evidence" value="ECO:0007669"/>
    <property type="project" value="UniProtKB-SubCell"/>
</dbReference>
<keyword evidence="5" id="KW-0677">Repeat</keyword>
<dbReference type="Pfam" id="PF06594">
    <property type="entry name" value="HCBP_related"/>
    <property type="match status" value="4"/>
</dbReference>
<dbReference type="PANTHER" id="PTHR38340:SF1">
    <property type="entry name" value="S-LAYER PROTEIN"/>
    <property type="match status" value="1"/>
</dbReference>
<reference evidence="11 12" key="1">
    <citation type="submission" date="2019-09" db="EMBL/GenBank/DDBJ databases">
        <authorList>
            <person name="Chandra G."/>
            <person name="Truman W A."/>
        </authorList>
    </citation>
    <scope>NUCLEOTIDE SEQUENCE [LARGE SCALE GENOMIC DNA]</scope>
    <source>
        <strain evidence="11">PS655</strain>
    </source>
</reference>
<keyword evidence="7" id="KW-0843">Virulence</keyword>
<evidence type="ECO:0000256" key="9">
    <source>
        <dbReference type="SAM" id="MobiDB-lite"/>
    </source>
</evidence>
<evidence type="ECO:0000256" key="8">
    <source>
        <dbReference type="ARBA" id="ARBA00023136"/>
    </source>
</evidence>
<evidence type="ECO:0000256" key="7">
    <source>
        <dbReference type="ARBA" id="ARBA00023026"/>
    </source>
</evidence>
<dbReference type="PRINTS" id="PR00313">
    <property type="entry name" value="CABNDNGRPT"/>
</dbReference>
<dbReference type="InterPro" id="IPR050557">
    <property type="entry name" value="RTX_toxin/Mannuronan_C5-epim"/>
</dbReference>
<evidence type="ECO:0000313" key="12">
    <source>
        <dbReference type="Proteomes" id="UP000327167"/>
    </source>
</evidence>
<evidence type="ECO:0000313" key="11">
    <source>
        <dbReference type="EMBL" id="VVM48353.1"/>
    </source>
</evidence>
<dbReference type="PRINTS" id="PR01488">
    <property type="entry name" value="RTXTOXINA"/>
</dbReference>
<dbReference type="InterPro" id="IPR018511">
    <property type="entry name" value="Hemolysin-typ_Ca-bd_CS"/>
</dbReference>
<dbReference type="SUPFAM" id="SSF51120">
    <property type="entry name" value="beta-Roll"/>
    <property type="match status" value="7"/>
</dbReference>
<feature type="domain" description="Haemolysin-type calcium binding-related" evidence="10">
    <location>
        <begin position="1240"/>
        <end position="1278"/>
    </location>
</feature>
<dbReference type="RefSeq" id="WP_150649298.1">
    <property type="nucleotide sequence ID" value="NZ_CABVHJ010000002.1"/>
</dbReference>
<dbReference type="Gene3D" id="2.150.10.10">
    <property type="entry name" value="Serralysin-like metalloprotease, C-terminal"/>
    <property type="match status" value="6"/>
</dbReference>
<evidence type="ECO:0000259" key="10">
    <source>
        <dbReference type="Pfam" id="PF06594"/>
    </source>
</evidence>
<dbReference type="InterPro" id="IPR011049">
    <property type="entry name" value="Serralysin-like_metalloprot_C"/>
</dbReference>
<keyword evidence="3" id="KW-0964">Secreted</keyword>
<evidence type="ECO:0000256" key="1">
    <source>
        <dbReference type="ARBA" id="ARBA00004370"/>
    </source>
</evidence>
<dbReference type="InterPro" id="IPR010566">
    <property type="entry name" value="Haemolys_ca-bd"/>
</dbReference>
<dbReference type="InterPro" id="IPR003995">
    <property type="entry name" value="RTX_toxin_determinant-A"/>
</dbReference>
<evidence type="ECO:0000256" key="2">
    <source>
        <dbReference type="ARBA" id="ARBA00004613"/>
    </source>
</evidence>
<evidence type="ECO:0000256" key="6">
    <source>
        <dbReference type="ARBA" id="ARBA00022837"/>
    </source>
</evidence>
<comment type="subcellular location">
    <subcellularLocation>
        <location evidence="1">Membrane</location>
    </subcellularLocation>
    <subcellularLocation>
        <location evidence="2">Secreted</location>
    </subcellularLocation>
</comment>
<feature type="domain" description="Haemolysin-type calcium binding-related" evidence="10">
    <location>
        <begin position="2499"/>
        <end position="2536"/>
    </location>
</feature>
<sequence length="2577" mass="266617">MLDSQQLRDFLKKSVSSSEIGGSNPYVSSVSTGQSGLSFGSLQNDVGNSSIAKTAFRGILNAEVALGALTQAQADSLYSKASQKIMLNVNETALVDQALSAHRDLVDEADAKQLVLIEKYVNVALDAAANNPNGPGGLNRNALDLQFVAELAMWGNRTGGLNATAEYLLTASEVSRTNYESLYLSNTAQFTTTNEDFGRWQERVDEATLSGFLKVAMDAANKNLINPLNLQTTIDYFGVTSSAVSGAIDQNALKVLLKDITRISIDDINGVEIDADGNIKLSIPLSQAGSGSSAVLYKGSGIEIQIAGVTLIDVPKEASVTVGKQNVSVQHSYGDLSATYRLTAQGMAVAWKNANGLSVEQTYGFDGRPASTTWTQNGKTFTGTDAGLATYLSQTSQQTIGLATATAMQSQQAQTSLVFNTPAEGVAMAADNASSLKYLQQRLALAAVSDRWAPIALSGTIPSSLILASSLAAAVQQAITAQQRWNTRPPSLFNVQVLSYGNEPLVHSLPLVLDLTGNGIQLIAPSQSNAVFDHNADGSKSAVGWVGAENGILVFDSNGNGTVDSSAEWFGESFAAPGQTAQAGQNGFSALATLTQAGSAVFSRETALIDPRTGASYFDSVQVWVDADQNGIASRGELKTLAALGIASIDLHSIHDGRQVAGGLIDSTARFTLADGTRREVADVGLSEQLANSATSTGPVSPGTLVFADYAAKGYAAMAAGQARGVNAALAARVPNFSAQIATLQNWMNTARSHTYQGYPNPLLTVKDPTLITSHAGENPAVQRGSSAGKDVMALMQSGSSYYNAVVTTLQSVDAGATALANAQSAALVANALSTPAYRAAALASAASAAASWGAAATSYLGTAAAWATYAAQLEYLRAELNVLVPINTSYTGHLAGGYTFFSPQDAGFAADTFAAYTGVLQLFRDLKVGIDASLGAFAQSAGYAKAYAGVSGSTVAVGNTYNLILAGQGAQQFQLNSGVDNVLLSLASGQVTLQGFQAGSAGDQIQLLGLGDGAKITSLSTGVRVSTADGQRYADLLGVNAAELNLYANFSGVRAMSFAEFNQAGVRSLRANGLFDGQVHVNEITASNYGDTLIGGDWASVLRGGSGNDTFVITGAGYWLDGNTGTDSVSYAEANGAISVNLSTGSDSLGSTLYSIENITGSAWRDTLTGSTVNNVLIGGRGNDRLVGAGGNDRYLFDRGDGQDSLLNGVSANAGPSSTLALQAGIKASDLWLAREGNNLVLSVLGTHDQVSIQDWFVADYRKLASIELSNGLKLSREAAELAVATTAAWQQTNPGFDPMDPATIAQAPSLAAYFSTVVDVPLVPSVTGVALETRRLYESGSVLQGATLANAAVNQSASAVTVLNNANASVRALSAQVSSFYLNPGLNSYRYRTNSDAETYVISTANNFDSTNPLQGRPDYVTSYERITALNPDAFYIQQTIEVSSPQSVTVPASRLERGVGVVSASIADLGLITSSLSATTTAGQAAASSATARQFALGQAIGANNARDQKSIQSARSAAAAFEQGFANAISLYQNALSQLSVAAEAVTRNRDRLGSVLPANRSVTTQRFVPTNVFKPSEGVWVDVVQTVRYDWASEVDRNKAASILIAQANAQNAYVAAAASLQALPAAVGAMLGYATAQFVSAVNAAAVASGSGGLLVSAAGAGHVLAGGAGRDTFVFTDLPGATGHRVNNFQVGLSGDRLLLTPGSQTLYVDEDTSAQTRLSFRPGVTLLTLSGVAVNSLSLYDNLLGVNTVDFSGLMHGVGVKLDSLTPRDFDGFTHVQNMFGSAFADQLTGDSQDNQISGGDGNDRISGGAGNNILSGGAGVDTLDYRTVSSAVAVNLASGTARNGEGATDTLSGFENVIGSSYSDTLTGDAGANELTGAQGDDRLEGGAGNDTLAGNEGNDVLVGGSGNDLYRFGRGDGHDRIVESDATAGNRDVVQFAANIIAEQLWLQRVSNDLRMSIIGTDDYVVVENWFLGTQYRVEEFKTADGKTLTAAGVQKMVEAMAALPSPAVGQLSLPATLATALAAAFQENWTAPKVPGITKEGTSANDTLEGSAGDDVLLGKAGDDLLNGYAGDDTLDGGAGNDTLNGGSGANILIGGAGNDIYIVSSAEDSVIETVDGGSDAIKSSVSFVLPEYVELLTLTGTDAINGTGNDSNNVLFGNAASNTLRGEGGLDILNGFEGDDLLVGGAGNDRYVIARGNGKDRIVENDPNENLDTVAFTNSVLANQLWFRRTGDDLEVSIIGTIDGVVVTNWYLGERYRVEAFVSSNGGTLLAAQVETLVQAMAGLALPPLGQTNLSPEVKSALQPLLVAAWKGEVYEPLVLTGSAGDDRLEGSYGNDTLSGGAGRNTLIGGYGDDTYEVSTATDVIIEKANEGNDHVRAGVSFVLSENVERLTLTGSAAINGTGNTLANIMLGNGAANILMGQAGDDTLNGMAGNDVLAGGTGSDKYLLTAGSGRDRIIETESFTGDVDVALISAAADNLWFRRVDNDLEVSVIGKSDQLLIQDWYLGNEHHVEQFTASGGKVLLDTQVNNLVTAMAAFAPPASGQTTLPAAYQTALVPVIAANWH</sequence>
<feature type="domain" description="Haemolysin-type calcium binding-related" evidence="10">
    <location>
        <begin position="1963"/>
        <end position="2002"/>
    </location>
</feature>
<dbReference type="GO" id="GO:0016020">
    <property type="term" value="C:membrane"/>
    <property type="evidence" value="ECO:0007669"/>
    <property type="project" value="UniProtKB-SubCell"/>
</dbReference>
<gene>
    <name evidence="11" type="ORF">PS655_00642</name>
</gene>
<dbReference type="Pfam" id="PF00353">
    <property type="entry name" value="HemolysinCabind"/>
    <property type="match status" value="8"/>
</dbReference>
<dbReference type="EMBL" id="CABVHJ010000002">
    <property type="protein sequence ID" value="VVM48353.1"/>
    <property type="molecule type" value="Genomic_DNA"/>
</dbReference>
<evidence type="ECO:0000256" key="4">
    <source>
        <dbReference type="ARBA" id="ARBA00022656"/>
    </source>
</evidence>
<proteinExistence type="predicted"/>
<dbReference type="GO" id="GO:0090729">
    <property type="term" value="F:toxin activity"/>
    <property type="evidence" value="ECO:0007669"/>
    <property type="project" value="UniProtKB-KW"/>
</dbReference>
<dbReference type="PROSITE" id="PS00330">
    <property type="entry name" value="HEMOLYSIN_CALCIUM"/>
    <property type="match status" value="4"/>
</dbReference>
<evidence type="ECO:0000256" key="3">
    <source>
        <dbReference type="ARBA" id="ARBA00022525"/>
    </source>
</evidence>
<evidence type="ECO:0000256" key="5">
    <source>
        <dbReference type="ARBA" id="ARBA00022737"/>
    </source>
</evidence>
<feature type="domain" description="Haemolysin-type calcium binding-related" evidence="10">
    <location>
        <begin position="2245"/>
        <end position="2283"/>
    </location>
</feature>
<protein>
    <recommendedName>
        <fullName evidence="10">Haemolysin-type calcium binding-related domain-containing protein</fullName>
    </recommendedName>
</protein>
<dbReference type="Proteomes" id="UP000327167">
    <property type="component" value="Unassembled WGS sequence"/>
</dbReference>